<dbReference type="InterPro" id="IPR011009">
    <property type="entry name" value="Kinase-like_dom_sf"/>
</dbReference>
<name>A0A8S4RI19_9NEOP</name>
<dbReference type="PANTHER" id="PTHR11012">
    <property type="entry name" value="PROTEIN KINASE-LIKE DOMAIN-CONTAINING"/>
    <property type="match status" value="1"/>
</dbReference>
<sequence length="424" mass="49668">MAAEDFKSLLQVSPALTNELLSEALTDWFKEPVTFTHWEYVGDTGKGDSYMSEVIRIKINGDANGTSKLVQVVLKNIPKNMCRRLTYRSEEFFGNEINFYQKVIPKLLEFQATKNIADPFTGFTKLFLAYSDGLNDFICLEDANVESFGTHTLRQEGIDYDHCKVIMKTLAQFHAISFAMRDQNPELLNRLSDAVFNTYYDIYYDPRLRDWYKRFWKRICGIAIDAVEKEYPNSIYLEKVKEFAVPERYEDMIRAVRDKSNAVMCHGDSWTNNFLFKYEENRPVDAKIIDFQLTRYASPVLDVVLFIYACTDQVLREKYYDELLQYYYEVLSARIRELGTDPDRVYSRETFMEEVKKYSYFGLAFSFESTPLIVLAPEDAVNMNMEGDKELDIEDFWQVPPFKTKEGRLREANNVVHCVDRGYI</sequence>
<dbReference type="SMART" id="SM00587">
    <property type="entry name" value="CHK"/>
    <property type="match status" value="1"/>
</dbReference>
<dbReference type="InterPro" id="IPR004119">
    <property type="entry name" value="EcKL"/>
</dbReference>
<comment type="caution">
    <text evidence="2">The sequence shown here is derived from an EMBL/GenBank/DDBJ whole genome shotgun (WGS) entry which is preliminary data.</text>
</comment>
<gene>
    <name evidence="2" type="primary">jg7017</name>
    <name evidence="2" type="ORF">PAEG_LOCUS13711</name>
</gene>
<dbReference type="SUPFAM" id="SSF56112">
    <property type="entry name" value="Protein kinase-like (PK-like)"/>
    <property type="match status" value="1"/>
</dbReference>
<dbReference type="Proteomes" id="UP000838756">
    <property type="component" value="Unassembled WGS sequence"/>
</dbReference>
<proteinExistence type="predicted"/>
<evidence type="ECO:0000259" key="1">
    <source>
        <dbReference type="SMART" id="SM00587"/>
    </source>
</evidence>
<reference evidence="2" key="1">
    <citation type="submission" date="2022-03" db="EMBL/GenBank/DDBJ databases">
        <authorList>
            <person name="Lindestad O."/>
        </authorList>
    </citation>
    <scope>NUCLEOTIDE SEQUENCE</scope>
</reference>
<dbReference type="Pfam" id="PF02958">
    <property type="entry name" value="EcKL"/>
    <property type="match status" value="1"/>
</dbReference>
<evidence type="ECO:0000313" key="3">
    <source>
        <dbReference type="Proteomes" id="UP000838756"/>
    </source>
</evidence>
<organism evidence="2 3">
    <name type="scientific">Pararge aegeria aegeria</name>
    <dbReference type="NCBI Taxonomy" id="348720"/>
    <lineage>
        <taxon>Eukaryota</taxon>
        <taxon>Metazoa</taxon>
        <taxon>Ecdysozoa</taxon>
        <taxon>Arthropoda</taxon>
        <taxon>Hexapoda</taxon>
        <taxon>Insecta</taxon>
        <taxon>Pterygota</taxon>
        <taxon>Neoptera</taxon>
        <taxon>Endopterygota</taxon>
        <taxon>Lepidoptera</taxon>
        <taxon>Glossata</taxon>
        <taxon>Ditrysia</taxon>
        <taxon>Papilionoidea</taxon>
        <taxon>Nymphalidae</taxon>
        <taxon>Satyrinae</taxon>
        <taxon>Satyrini</taxon>
        <taxon>Parargina</taxon>
        <taxon>Pararge</taxon>
    </lineage>
</organism>
<dbReference type="Gene3D" id="3.90.1200.10">
    <property type="match status" value="1"/>
</dbReference>
<accession>A0A8S4RI19</accession>
<evidence type="ECO:0000313" key="2">
    <source>
        <dbReference type="EMBL" id="CAH2236253.1"/>
    </source>
</evidence>
<dbReference type="EMBL" id="CAKXAJ010025199">
    <property type="protein sequence ID" value="CAH2236253.1"/>
    <property type="molecule type" value="Genomic_DNA"/>
</dbReference>
<protein>
    <submittedName>
        <fullName evidence="2">Jg7017 protein</fullName>
    </submittedName>
</protein>
<dbReference type="OrthoDB" id="5396515at2759"/>
<dbReference type="InterPro" id="IPR015897">
    <property type="entry name" value="CHK_kinase-like"/>
</dbReference>
<feature type="domain" description="CHK kinase-like" evidence="1">
    <location>
        <begin position="138"/>
        <end position="337"/>
    </location>
</feature>
<dbReference type="PANTHER" id="PTHR11012:SF57">
    <property type="entry name" value="LD10016P"/>
    <property type="match status" value="1"/>
</dbReference>
<keyword evidence="3" id="KW-1185">Reference proteome</keyword>
<dbReference type="AlphaFoldDB" id="A0A8S4RI19"/>